<gene>
    <name evidence="3" type="ORF">MKK02DRAFT_24219</name>
</gene>
<dbReference type="Proteomes" id="UP001164286">
    <property type="component" value="Unassembled WGS sequence"/>
</dbReference>
<dbReference type="InterPro" id="IPR008928">
    <property type="entry name" value="6-hairpin_glycosidase_sf"/>
</dbReference>
<dbReference type="AlphaFoldDB" id="A0AA38HE37"/>
<evidence type="ECO:0000313" key="3">
    <source>
        <dbReference type="EMBL" id="KAI9637256.1"/>
    </source>
</evidence>
<dbReference type="Pfam" id="PF22422">
    <property type="entry name" value="MGH1-like_GH"/>
    <property type="match status" value="1"/>
</dbReference>
<dbReference type="InterPro" id="IPR012341">
    <property type="entry name" value="6hp_glycosidase-like_sf"/>
</dbReference>
<sequence>MSTAKKLQSKLFGAGIPVGPGGPVTAADSANAADDFGSGAATPTTVTSAEPLKINIPPVNPPTGETLNQRAKEHLPKRPALQQENQATAPENQGSPHPHTGGSETDTPGPAGENKLTCQSHRERLQQNLGPRYRSVEEHRLDQSDGYAVHWKRWGPYVSERQWGTVREDYSANGDAWNSFPFEMATSRAYRWGEDGMAGISDNHQRLCFTLGLWNGKDPILKERLYGLNGSQGNHGEDVKEIYYYLDSTPTHSYMKFLYKYPQGEYPYKQLQEENRNRSRDVTEFELMDTDLFDEDKYWDVFVEYAKDEDNADAMSIRITAYNRGPDAADLHILPQLFFRNTWSWTKEMPDKRPHMDQEQDGVINAWHDTLGTTRLYCTPSPAPAAPAKGGVVLVDGPSVVPELLFTENETNFERLYGGKNRTPYVKDAFHDHLIPSHRPKEPEPEREANAGLPMKSPKSPAVSLRSLPGDSTDPLSPQNRTQRLKENGGDGNDAPHVAPPPRPTAASGARRFVNPDKTGTKAAAHYHFTNVPGKGGCVVVRLKMTPSTPEEDPSILDEEMYDDTIEERRMDADEFYGRIARNSVSDDLRNIMRQALSGMLWSKQYYQYIQKEWMEGDSGQPPPPPERKWVRNREWKHMYINDILSMPDKWEYPWFATWDTAFHCIPLAMVDPAFAKKQLDLMTREWYMKPDGALPAYEWNFSDVNPPVHAWATFRVFKIERKFFGREDLDFLERVFQKLLLNFTWWVNRKDADGNNVFEGGFLGLDNIGPFNRSEPLPTGGTLRQADGTAWMAFFCLNMLSIALELAKHNPTYEDIASKFFEHFLFISDAMTFASNEEQFSLWNEEDGFYYDAIQWGYGHSQQLPVRSMVGLIPLFATLVLEPGVIKRFPGFKKRMEWFIENRPDISDRNVASLKERGKGERRLLALASKDRLVRILKKMLDETEFLSDYGVRSMSLYHNDHPFSMNVNGQDFGVAYWPGDSRSAMFGGNSNWRGPVWCCVNFLLIESLQRFHQYYGETLQVECPTGSGDYMNLAGAAEEIQHRLIHIFARDEHGRRAVNGGNPKLNRDPHFRDYVHFYEFFHGNDGRGLGASHQTGWTGVVAWSIMQTGEYCRLPKTPRTPRSVAKHYFDEHINTPSEYGDGSLYSAYSDFSNIDQPEPDDL</sequence>
<name>A0AA38HE37_9TREE</name>
<feature type="region of interest" description="Disordered" evidence="1">
    <location>
        <begin position="435"/>
        <end position="514"/>
    </location>
</feature>
<dbReference type="GO" id="GO:0004573">
    <property type="term" value="F:Glc3Man9GlcNAc2 oligosaccharide glucosidase activity"/>
    <property type="evidence" value="ECO:0007669"/>
    <property type="project" value="InterPro"/>
</dbReference>
<dbReference type="SUPFAM" id="SSF48208">
    <property type="entry name" value="Six-hairpin glycosidases"/>
    <property type="match status" value="1"/>
</dbReference>
<dbReference type="EMBL" id="JAKWFO010000004">
    <property type="protein sequence ID" value="KAI9637256.1"/>
    <property type="molecule type" value="Genomic_DNA"/>
</dbReference>
<evidence type="ECO:0000259" key="2">
    <source>
        <dbReference type="Pfam" id="PF22422"/>
    </source>
</evidence>
<dbReference type="GeneID" id="77726060"/>
<accession>A0AA38HE37</accession>
<evidence type="ECO:0000256" key="1">
    <source>
        <dbReference type="SAM" id="MobiDB-lite"/>
    </source>
</evidence>
<protein>
    <submittedName>
        <fullName evidence="3">Cytoplasm protein</fullName>
    </submittedName>
</protein>
<feature type="compositionally biased region" description="Basic and acidic residues" evidence="1">
    <location>
        <begin position="435"/>
        <end position="449"/>
    </location>
</feature>
<dbReference type="InterPro" id="IPR004888">
    <property type="entry name" value="Glycoside_hydrolase_63"/>
</dbReference>
<comment type="caution">
    <text evidence="3">The sequence shown here is derived from an EMBL/GenBank/DDBJ whole genome shotgun (WGS) entry which is preliminary data.</text>
</comment>
<evidence type="ECO:0000313" key="4">
    <source>
        <dbReference type="Proteomes" id="UP001164286"/>
    </source>
</evidence>
<organism evidence="3 4">
    <name type="scientific">Dioszegia hungarica</name>
    <dbReference type="NCBI Taxonomy" id="4972"/>
    <lineage>
        <taxon>Eukaryota</taxon>
        <taxon>Fungi</taxon>
        <taxon>Dikarya</taxon>
        <taxon>Basidiomycota</taxon>
        <taxon>Agaricomycotina</taxon>
        <taxon>Tremellomycetes</taxon>
        <taxon>Tremellales</taxon>
        <taxon>Bulleribasidiaceae</taxon>
        <taxon>Dioszegia</taxon>
    </lineage>
</organism>
<keyword evidence="4" id="KW-1185">Reference proteome</keyword>
<dbReference type="GO" id="GO:0009311">
    <property type="term" value="P:oligosaccharide metabolic process"/>
    <property type="evidence" value="ECO:0007669"/>
    <property type="project" value="InterPro"/>
</dbReference>
<dbReference type="InterPro" id="IPR054491">
    <property type="entry name" value="MGH1-like_GH"/>
</dbReference>
<dbReference type="PANTHER" id="PTHR10412">
    <property type="entry name" value="MANNOSYL-OLIGOSACCHARIDE GLUCOSIDASE"/>
    <property type="match status" value="1"/>
</dbReference>
<dbReference type="Gene3D" id="1.50.10.10">
    <property type="match status" value="1"/>
</dbReference>
<dbReference type="PANTHER" id="PTHR10412:SF10">
    <property type="entry name" value="GLYCOSYL HYDROLASE FAMILY 63 C-TERMINAL DOMAIN-CONTAINING PROTEIN"/>
    <property type="match status" value="1"/>
</dbReference>
<dbReference type="RefSeq" id="XP_052947033.1">
    <property type="nucleotide sequence ID" value="XM_053086859.1"/>
</dbReference>
<feature type="region of interest" description="Disordered" evidence="1">
    <location>
        <begin position="1"/>
        <end position="115"/>
    </location>
</feature>
<reference evidence="3" key="1">
    <citation type="journal article" date="2022" name="G3 (Bethesda)">
        <title>High quality genome of the basidiomycete yeast Dioszegia hungarica PDD-24b-2 isolated from cloud water.</title>
        <authorList>
            <person name="Jarrige D."/>
            <person name="Haridas S."/>
            <person name="Bleykasten-Grosshans C."/>
            <person name="Joly M."/>
            <person name="Nadalig T."/>
            <person name="Sancelme M."/>
            <person name="Vuilleumier S."/>
            <person name="Grigoriev I.V."/>
            <person name="Amato P."/>
            <person name="Bringel F."/>
        </authorList>
    </citation>
    <scope>NUCLEOTIDE SEQUENCE</scope>
    <source>
        <strain evidence="3">PDD-24b-2</strain>
    </source>
</reference>
<feature type="domain" description="Mannosylglycerate hydrolase MGH1-like glycoside hydrolase" evidence="2">
    <location>
        <begin position="653"/>
        <end position="758"/>
    </location>
</feature>
<feature type="compositionally biased region" description="Polar residues" evidence="1">
    <location>
        <begin position="82"/>
        <end position="95"/>
    </location>
</feature>
<proteinExistence type="predicted"/>